<dbReference type="EMBL" id="BNJK01000002">
    <property type="protein sequence ID" value="GHO97919.1"/>
    <property type="molecule type" value="Genomic_DNA"/>
</dbReference>
<dbReference type="InterPro" id="IPR004360">
    <property type="entry name" value="Glyas_Fos-R_dOase_dom"/>
</dbReference>
<dbReference type="InterPro" id="IPR051785">
    <property type="entry name" value="MMCE/EMCE_epimerase"/>
</dbReference>
<organism evidence="3 4">
    <name type="scientific">Reticulibacter mediterranei</name>
    <dbReference type="NCBI Taxonomy" id="2778369"/>
    <lineage>
        <taxon>Bacteria</taxon>
        <taxon>Bacillati</taxon>
        <taxon>Chloroflexota</taxon>
        <taxon>Ktedonobacteria</taxon>
        <taxon>Ktedonobacterales</taxon>
        <taxon>Reticulibacteraceae</taxon>
        <taxon>Reticulibacter</taxon>
    </lineage>
</organism>
<dbReference type="CDD" id="cd06587">
    <property type="entry name" value="VOC"/>
    <property type="match status" value="1"/>
</dbReference>
<evidence type="ECO:0000313" key="4">
    <source>
        <dbReference type="Proteomes" id="UP000597444"/>
    </source>
</evidence>
<sequence>MITGLGHVAFRITDLEKSLDFYCAKLGFTEAFRLEREGEFSPWIVYLQVAPNQFIELFPGAKGENTSRGPVGYNHFCLVVDDLPATLRELAGRGLAITGEPQKGLDNNWQYWINDPDGNAIELMQIVPESPHAAADARWQAR</sequence>
<dbReference type="Pfam" id="PF00903">
    <property type="entry name" value="Glyoxalase"/>
    <property type="match status" value="1"/>
</dbReference>
<reference evidence="3" key="1">
    <citation type="submission" date="2020-10" db="EMBL/GenBank/DDBJ databases">
        <title>Taxonomic study of unclassified bacteria belonging to the class Ktedonobacteria.</title>
        <authorList>
            <person name="Yabe S."/>
            <person name="Wang C.M."/>
            <person name="Zheng Y."/>
            <person name="Sakai Y."/>
            <person name="Cavaletti L."/>
            <person name="Monciardini P."/>
            <person name="Donadio S."/>
        </authorList>
    </citation>
    <scope>NUCLEOTIDE SEQUENCE</scope>
    <source>
        <strain evidence="3">ID150040</strain>
    </source>
</reference>
<keyword evidence="4" id="KW-1185">Reference proteome</keyword>
<evidence type="ECO:0000313" key="3">
    <source>
        <dbReference type="EMBL" id="GHO97919.1"/>
    </source>
</evidence>
<comment type="caution">
    <text evidence="3">The sequence shown here is derived from an EMBL/GenBank/DDBJ whole genome shotgun (WGS) entry which is preliminary data.</text>
</comment>
<dbReference type="GO" id="GO:0004462">
    <property type="term" value="F:lactoylglutathione lyase activity"/>
    <property type="evidence" value="ECO:0007669"/>
    <property type="project" value="InterPro"/>
</dbReference>
<proteinExistence type="predicted"/>
<dbReference type="GO" id="GO:0046491">
    <property type="term" value="P:L-methylmalonyl-CoA metabolic process"/>
    <property type="evidence" value="ECO:0007669"/>
    <property type="project" value="TreeGrafter"/>
</dbReference>
<dbReference type="PROSITE" id="PS51819">
    <property type="entry name" value="VOC"/>
    <property type="match status" value="1"/>
</dbReference>
<evidence type="ECO:0000259" key="2">
    <source>
        <dbReference type="PROSITE" id="PS51819"/>
    </source>
</evidence>
<protein>
    <submittedName>
        <fullName evidence="3">Lactoylglutathione lyase</fullName>
    </submittedName>
</protein>
<name>A0A8J3ILP9_9CHLR</name>
<dbReference type="PANTHER" id="PTHR43048">
    <property type="entry name" value="METHYLMALONYL-COA EPIMERASE"/>
    <property type="match status" value="1"/>
</dbReference>
<dbReference type="InterPro" id="IPR018146">
    <property type="entry name" value="Glyoxalase_1_CS"/>
</dbReference>
<dbReference type="InterPro" id="IPR037523">
    <property type="entry name" value="VOC_core"/>
</dbReference>
<dbReference type="PROSITE" id="PS00934">
    <property type="entry name" value="GLYOXALASE_I_1"/>
    <property type="match status" value="1"/>
</dbReference>
<dbReference type="GO" id="GO:0004493">
    <property type="term" value="F:methylmalonyl-CoA epimerase activity"/>
    <property type="evidence" value="ECO:0007669"/>
    <property type="project" value="TreeGrafter"/>
</dbReference>
<accession>A0A8J3ILP9</accession>
<dbReference type="RefSeq" id="WP_220208695.1">
    <property type="nucleotide sequence ID" value="NZ_BNJK01000002.1"/>
</dbReference>
<dbReference type="GO" id="GO:0046872">
    <property type="term" value="F:metal ion binding"/>
    <property type="evidence" value="ECO:0007669"/>
    <property type="project" value="UniProtKB-KW"/>
</dbReference>
<feature type="domain" description="VOC" evidence="2">
    <location>
        <begin position="4"/>
        <end position="126"/>
    </location>
</feature>
<dbReference type="Gene3D" id="3.10.180.10">
    <property type="entry name" value="2,3-Dihydroxybiphenyl 1,2-Dioxygenase, domain 1"/>
    <property type="match status" value="1"/>
</dbReference>
<dbReference type="SUPFAM" id="SSF54593">
    <property type="entry name" value="Glyoxalase/Bleomycin resistance protein/Dihydroxybiphenyl dioxygenase"/>
    <property type="match status" value="1"/>
</dbReference>
<dbReference type="InterPro" id="IPR029068">
    <property type="entry name" value="Glyas_Bleomycin-R_OHBP_Dase"/>
</dbReference>
<dbReference type="AlphaFoldDB" id="A0A8J3ILP9"/>
<dbReference type="PANTHER" id="PTHR43048:SF3">
    <property type="entry name" value="METHYLMALONYL-COA EPIMERASE, MITOCHONDRIAL"/>
    <property type="match status" value="1"/>
</dbReference>
<keyword evidence="1" id="KW-0479">Metal-binding</keyword>
<keyword evidence="3" id="KW-0456">Lyase</keyword>
<dbReference type="Proteomes" id="UP000597444">
    <property type="component" value="Unassembled WGS sequence"/>
</dbReference>
<gene>
    <name evidence="3" type="ORF">KSF_079670</name>
</gene>
<evidence type="ECO:0000256" key="1">
    <source>
        <dbReference type="ARBA" id="ARBA00022723"/>
    </source>
</evidence>